<proteinExistence type="predicted"/>
<evidence type="ECO:0000313" key="2">
    <source>
        <dbReference type="EMBL" id="GAA2094192.1"/>
    </source>
</evidence>
<evidence type="ECO:0000313" key="3">
    <source>
        <dbReference type="Proteomes" id="UP001501161"/>
    </source>
</evidence>
<comment type="caution">
    <text evidence="2">The sequence shown here is derived from an EMBL/GenBank/DDBJ whole genome shotgun (WGS) entry which is preliminary data.</text>
</comment>
<name>A0ABP5I9B0_9ACTN</name>
<dbReference type="EMBL" id="BAAAMQ010000005">
    <property type="protein sequence ID" value="GAA2094192.1"/>
    <property type="molecule type" value="Genomic_DNA"/>
</dbReference>
<gene>
    <name evidence="2" type="ORF">GCM10009726_00840</name>
</gene>
<evidence type="ECO:0000256" key="1">
    <source>
        <dbReference type="SAM" id="MobiDB-lite"/>
    </source>
</evidence>
<feature type="compositionally biased region" description="Pro residues" evidence="1">
    <location>
        <begin position="17"/>
        <end position="27"/>
    </location>
</feature>
<dbReference type="Proteomes" id="UP001501161">
    <property type="component" value="Unassembled WGS sequence"/>
</dbReference>
<accession>A0ABP5I9B0</accession>
<sequence>MNTHAPYQRRLGRALPEPMPTAVPDPAPNALVLHGDPSLLQPIQSAAEPVRPTITWVRPSEVSTLIGARWAGRGINLQDELTRRARRAPAAAATKAARRLPHPVQGQSLPSATTATPPEGLGL</sequence>
<protein>
    <submittedName>
        <fullName evidence="2">Uncharacterized protein</fullName>
    </submittedName>
</protein>
<organism evidence="2 3">
    <name type="scientific">Nocardioides furvisabuli</name>
    <dbReference type="NCBI Taxonomy" id="375542"/>
    <lineage>
        <taxon>Bacteria</taxon>
        <taxon>Bacillati</taxon>
        <taxon>Actinomycetota</taxon>
        <taxon>Actinomycetes</taxon>
        <taxon>Propionibacteriales</taxon>
        <taxon>Nocardioidaceae</taxon>
        <taxon>Nocardioides</taxon>
    </lineage>
</organism>
<keyword evidence="3" id="KW-1185">Reference proteome</keyword>
<feature type="region of interest" description="Disordered" evidence="1">
    <location>
        <begin position="1"/>
        <end position="27"/>
    </location>
</feature>
<feature type="compositionally biased region" description="Polar residues" evidence="1">
    <location>
        <begin position="105"/>
        <end position="116"/>
    </location>
</feature>
<reference evidence="3" key="1">
    <citation type="journal article" date="2019" name="Int. J. Syst. Evol. Microbiol.">
        <title>The Global Catalogue of Microorganisms (GCM) 10K type strain sequencing project: providing services to taxonomists for standard genome sequencing and annotation.</title>
        <authorList>
            <consortium name="The Broad Institute Genomics Platform"/>
            <consortium name="The Broad Institute Genome Sequencing Center for Infectious Disease"/>
            <person name="Wu L."/>
            <person name="Ma J."/>
        </authorList>
    </citation>
    <scope>NUCLEOTIDE SEQUENCE [LARGE SCALE GENOMIC DNA]</scope>
    <source>
        <strain evidence="3">JCM 13813</strain>
    </source>
</reference>
<feature type="region of interest" description="Disordered" evidence="1">
    <location>
        <begin position="86"/>
        <end position="123"/>
    </location>
</feature>